<proteinExistence type="predicted"/>
<dbReference type="STRING" id="56857.A0A200QJR1"/>
<evidence type="ECO:0000313" key="1">
    <source>
        <dbReference type="EMBL" id="OVA10730.1"/>
    </source>
</evidence>
<organism evidence="1 2">
    <name type="scientific">Macleaya cordata</name>
    <name type="common">Five-seeded plume-poppy</name>
    <name type="synonym">Bocconia cordata</name>
    <dbReference type="NCBI Taxonomy" id="56857"/>
    <lineage>
        <taxon>Eukaryota</taxon>
        <taxon>Viridiplantae</taxon>
        <taxon>Streptophyta</taxon>
        <taxon>Embryophyta</taxon>
        <taxon>Tracheophyta</taxon>
        <taxon>Spermatophyta</taxon>
        <taxon>Magnoliopsida</taxon>
        <taxon>Ranunculales</taxon>
        <taxon>Papaveraceae</taxon>
        <taxon>Papaveroideae</taxon>
        <taxon>Macleaya</taxon>
    </lineage>
</organism>
<protein>
    <recommendedName>
        <fullName evidence="3">Zinc finger protein</fullName>
    </recommendedName>
</protein>
<evidence type="ECO:0000313" key="2">
    <source>
        <dbReference type="Proteomes" id="UP000195402"/>
    </source>
</evidence>
<dbReference type="EMBL" id="MVGT01001847">
    <property type="protein sequence ID" value="OVA10730.1"/>
    <property type="molecule type" value="Genomic_DNA"/>
</dbReference>
<dbReference type="AlphaFoldDB" id="A0A200QJR1"/>
<dbReference type="InParanoid" id="A0A200QJR1"/>
<dbReference type="Proteomes" id="UP000195402">
    <property type="component" value="Unassembled WGS sequence"/>
</dbReference>
<comment type="caution">
    <text evidence="1">The sequence shown here is derived from an EMBL/GenBank/DDBJ whole genome shotgun (WGS) entry which is preliminary data.</text>
</comment>
<accession>A0A200QJR1</accession>
<sequence length="177" mass="20470">MVEIFNKWIRPARHLPIFPMLEKIRVNIMELFHERRKEAFNSSSCFTKHAEKLIEKAANASTSYFVHPASESIYEVRDEKNWAGIPSRSFEQELYMFGLAKEVYRLAYENVIEPVLPKNHVGFVIGEDILPPKKRRKSGHPKIKRKRSDAIKEKRIMHCSICGGSGHTMKSCSSHVS</sequence>
<dbReference type="OMA" id="IRVNIME"/>
<evidence type="ECO:0008006" key="3">
    <source>
        <dbReference type="Google" id="ProtNLM"/>
    </source>
</evidence>
<name>A0A200QJR1_MACCD</name>
<reference evidence="1 2" key="1">
    <citation type="journal article" date="2017" name="Mol. Plant">
        <title>The Genome of Medicinal Plant Macleaya cordata Provides New Insights into Benzylisoquinoline Alkaloids Metabolism.</title>
        <authorList>
            <person name="Liu X."/>
            <person name="Liu Y."/>
            <person name="Huang P."/>
            <person name="Ma Y."/>
            <person name="Qing Z."/>
            <person name="Tang Q."/>
            <person name="Cao H."/>
            <person name="Cheng P."/>
            <person name="Zheng Y."/>
            <person name="Yuan Z."/>
            <person name="Zhou Y."/>
            <person name="Liu J."/>
            <person name="Tang Z."/>
            <person name="Zhuo Y."/>
            <person name="Zhang Y."/>
            <person name="Yu L."/>
            <person name="Huang J."/>
            <person name="Yang P."/>
            <person name="Peng Q."/>
            <person name="Zhang J."/>
            <person name="Jiang W."/>
            <person name="Zhang Z."/>
            <person name="Lin K."/>
            <person name="Ro D.K."/>
            <person name="Chen X."/>
            <person name="Xiong X."/>
            <person name="Shang Y."/>
            <person name="Huang S."/>
            <person name="Zeng J."/>
        </authorList>
    </citation>
    <scope>NUCLEOTIDE SEQUENCE [LARGE SCALE GENOMIC DNA]</scope>
    <source>
        <strain evidence="2">cv. BLH2017</strain>
        <tissue evidence="1">Root</tissue>
    </source>
</reference>
<gene>
    <name evidence="1" type="ORF">BVC80_645g51</name>
</gene>
<keyword evidence="2" id="KW-1185">Reference proteome</keyword>
<dbReference type="OrthoDB" id="1895098at2759"/>